<dbReference type="SUPFAM" id="SSF161098">
    <property type="entry name" value="MetI-like"/>
    <property type="match status" value="1"/>
</dbReference>
<dbReference type="Pfam" id="PF00528">
    <property type="entry name" value="BPD_transp_1"/>
    <property type="match status" value="1"/>
</dbReference>
<dbReference type="PANTHER" id="PTHR43163">
    <property type="entry name" value="DIPEPTIDE TRANSPORT SYSTEM PERMEASE PROTEIN DPPB-RELATED"/>
    <property type="match status" value="1"/>
</dbReference>
<dbReference type="PROSITE" id="PS50928">
    <property type="entry name" value="ABC_TM1"/>
    <property type="match status" value="1"/>
</dbReference>
<feature type="domain" description="ABC transmembrane type-1" evidence="8">
    <location>
        <begin position="109"/>
        <end position="314"/>
    </location>
</feature>
<evidence type="ECO:0000256" key="7">
    <source>
        <dbReference type="RuleBase" id="RU363032"/>
    </source>
</evidence>
<accession>A0A1G8XYV2</accession>
<keyword evidence="10" id="KW-1185">Reference proteome</keyword>
<dbReference type="CDD" id="cd06261">
    <property type="entry name" value="TM_PBP2"/>
    <property type="match status" value="1"/>
</dbReference>
<sequence>MGAILKIIAQRLVLGGVTLLVVSLVIFLAVNALPGDFAEAILGQGATPEAIEAIRRDLGLDRPLWERYLVWLARMLQGDLGVSFAQLNFQSNLGGTQLKTVAEQIAPRFANTIFLAGVTAAIAVPVSLMLGVLAALYRGSIFDRAANIFTLTSISSPEFFLAYILILFLAVLNPVFPSLSNIYEGMSFFDRLERTMLPALTLTLVVTAHMMRMTRAAIINLLASPYIEMARLKGLSPMRVIVVHALPNALAPIINVIALNLAYLITGVVVVEVVFVYPGIGQLFVDSVKIRDIPVVQACCLIFAGAYILLNLTADILSILSNPRLRHPK</sequence>
<evidence type="ECO:0000256" key="3">
    <source>
        <dbReference type="ARBA" id="ARBA00022475"/>
    </source>
</evidence>
<protein>
    <submittedName>
        <fullName evidence="9">Peptide/nickel transport system permease protein</fullName>
    </submittedName>
</protein>
<dbReference type="Pfam" id="PF19300">
    <property type="entry name" value="BPD_transp_1_N"/>
    <property type="match status" value="1"/>
</dbReference>
<organism evidence="9 10">
    <name type="scientific">Meinhardsimonia xiamenensis</name>
    <dbReference type="NCBI Taxonomy" id="990712"/>
    <lineage>
        <taxon>Bacteria</taxon>
        <taxon>Pseudomonadati</taxon>
        <taxon>Pseudomonadota</taxon>
        <taxon>Alphaproteobacteria</taxon>
        <taxon>Rhodobacterales</taxon>
        <taxon>Paracoccaceae</taxon>
        <taxon>Meinhardsimonia</taxon>
    </lineage>
</organism>
<dbReference type="Gene3D" id="1.10.3720.10">
    <property type="entry name" value="MetI-like"/>
    <property type="match status" value="1"/>
</dbReference>
<keyword evidence="3" id="KW-1003">Cell membrane</keyword>
<dbReference type="EMBL" id="FNFV01000001">
    <property type="protein sequence ID" value="SDJ95374.1"/>
    <property type="molecule type" value="Genomic_DNA"/>
</dbReference>
<feature type="transmembrane region" description="Helical" evidence="7">
    <location>
        <begin position="12"/>
        <end position="33"/>
    </location>
</feature>
<keyword evidence="4 7" id="KW-0812">Transmembrane</keyword>
<name>A0A1G8XYV2_9RHOB</name>
<evidence type="ECO:0000256" key="5">
    <source>
        <dbReference type="ARBA" id="ARBA00022989"/>
    </source>
</evidence>
<dbReference type="InterPro" id="IPR045621">
    <property type="entry name" value="BPD_transp_1_N"/>
</dbReference>
<dbReference type="Proteomes" id="UP000199328">
    <property type="component" value="Unassembled WGS sequence"/>
</dbReference>
<evidence type="ECO:0000256" key="2">
    <source>
        <dbReference type="ARBA" id="ARBA00022448"/>
    </source>
</evidence>
<feature type="transmembrane region" description="Helical" evidence="7">
    <location>
        <begin position="249"/>
        <end position="275"/>
    </location>
</feature>
<comment type="similarity">
    <text evidence="7">Belongs to the binding-protein-dependent transport system permease family.</text>
</comment>
<dbReference type="GO" id="GO:0055085">
    <property type="term" value="P:transmembrane transport"/>
    <property type="evidence" value="ECO:0007669"/>
    <property type="project" value="InterPro"/>
</dbReference>
<dbReference type="STRING" id="990712.SAMN05216257_101106"/>
<evidence type="ECO:0000256" key="6">
    <source>
        <dbReference type="ARBA" id="ARBA00023136"/>
    </source>
</evidence>
<evidence type="ECO:0000256" key="1">
    <source>
        <dbReference type="ARBA" id="ARBA00004651"/>
    </source>
</evidence>
<evidence type="ECO:0000256" key="4">
    <source>
        <dbReference type="ARBA" id="ARBA00022692"/>
    </source>
</evidence>
<dbReference type="InterPro" id="IPR035906">
    <property type="entry name" value="MetI-like_sf"/>
</dbReference>
<dbReference type="GO" id="GO:0005886">
    <property type="term" value="C:plasma membrane"/>
    <property type="evidence" value="ECO:0007669"/>
    <property type="project" value="UniProtKB-SubCell"/>
</dbReference>
<keyword evidence="5 7" id="KW-1133">Transmembrane helix</keyword>
<gene>
    <name evidence="9" type="ORF">SAMN05216257_101106</name>
</gene>
<comment type="subcellular location">
    <subcellularLocation>
        <location evidence="1 7">Cell membrane</location>
        <topology evidence="1 7">Multi-pass membrane protein</topology>
    </subcellularLocation>
</comment>
<feature type="transmembrane region" description="Helical" evidence="7">
    <location>
        <begin position="196"/>
        <end position="223"/>
    </location>
</feature>
<keyword evidence="2 7" id="KW-0813">Transport</keyword>
<dbReference type="OrthoDB" id="9807402at2"/>
<reference evidence="10" key="1">
    <citation type="submission" date="2016-10" db="EMBL/GenBank/DDBJ databases">
        <authorList>
            <person name="Varghese N."/>
            <person name="Submissions S."/>
        </authorList>
    </citation>
    <scope>NUCLEOTIDE SEQUENCE [LARGE SCALE GENOMIC DNA]</scope>
    <source>
        <strain evidence="10">CGMCC 1.10789</strain>
    </source>
</reference>
<dbReference type="PANTHER" id="PTHR43163:SF3">
    <property type="entry name" value="PEPTIDE ABC TRANSPORTER PERMEASE PROTEIN"/>
    <property type="match status" value="1"/>
</dbReference>
<dbReference type="RefSeq" id="WP_092497129.1">
    <property type="nucleotide sequence ID" value="NZ_FNFV01000001.1"/>
</dbReference>
<feature type="transmembrane region" description="Helical" evidence="7">
    <location>
        <begin position="295"/>
        <end position="320"/>
    </location>
</feature>
<evidence type="ECO:0000313" key="9">
    <source>
        <dbReference type="EMBL" id="SDJ95374.1"/>
    </source>
</evidence>
<evidence type="ECO:0000313" key="10">
    <source>
        <dbReference type="Proteomes" id="UP000199328"/>
    </source>
</evidence>
<proteinExistence type="inferred from homology"/>
<dbReference type="InterPro" id="IPR000515">
    <property type="entry name" value="MetI-like"/>
</dbReference>
<keyword evidence="6 7" id="KW-0472">Membrane</keyword>
<evidence type="ECO:0000259" key="8">
    <source>
        <dbReference type="PROSITE" id="PS50928"/>
    </source>
</evidence>
<feature type="transmembrane region" description="Helical" evidence="7">
    <location>
        <begin position="158"/>
        <end position="176"/>
    </location>
</feature>
<dbReference type="AlphaFoldDB" id="A0A1G8XYV2"/>
<feature type="transmembrane region" description="Helical" evidence="7">
    <location>
        <begin position="113"/>
        <end position="137"/>
    </location>
</feature>